<dbReference type="InterPro" id="IPR055707">
    <property type="entry name" value="DUF7283"/>
</dbReference>
<dbReference type="KEGG" id="hara:AArcS_2251"/>
<keyword evidence="2" id="KW-0966">Cell projection</keyword>
<organism evidence="2 3">
    <name type="scientific">Natranaeroarchaeum sulfidigenes</name>
    <dbReference type="NCBI Taxonomy" id="2784880"/>
    <lineage>
        <taxon>Archaea</taxon>
        <taxon>Methanobacteriati</taxon>
        <taxon>Methanobacteriota</taxon>
        <taxon>Stenosarchaea group</taxon>
        <taxon>Halobacteria</taxon>
        <taxon>Halobacteriales</taxon>
        <taxon>Natronoarchaeaceae</taxon>
        <taxon>Natranaeroarchaeum</taxon>
    </lineage>
</organism>
<evidence type="ECO:0000313" key="3">
    <source>
        <dbReference type="Proteomes" id="UP000663586"/>
    </source>
</evidence>
<dbReference type="EMBL" id="CP064786">
    <property type="protein sequence ID" value="QSG03448.1"/>
    <property type="molecule type" value="Genomic_DNA"/>
</dbReference>
<gene>
    <name evidence="2" type="ORF">AArcS_2251</name>
</gene>
<keyword evidence="2" id="KW-0969">Cilium</keyword>
<dbReference type="Proteomes" id="UP000663586">
    <property type="component" value="Chromosome"/>
</dbReference>
<reference evidence="2" key="1">
    <citation type="submission" date="2020-11" db="EMBL/GenBank/DDBJ databases">
        <title>Carbohydrate-dependent, anaerobic sulfur respiration: A novel catabolism in halophilic archaea.</title>
        <authorList>
            <person name="Sorokin D.Y."/>
            <person name="Messina E."/>
            <person name="Smedile F."/>
            <person name="La Cono V."/>
            <person name="Hallsworth J.E."/>
            <person name="Yakimov M.M."/>
        </authorList>
    </citation>
    <scope>NUCLEOTIDE SEQUENCE</scope>
    <source>
        <strain evidence="2">AArc-S</strain>
    </source>
</reference>
<protein>
    <submittedName>
        <fullName evidence="2">Putative pilin/flagellin</fullName>
    </submittedName>
</protein>
<keyword evidence="1" id="KW-0472">Membrane</keyword>
<evidence type="ECO:0000313" key="2">
    <source>
        <dbReference type="EMBL" id="QSG03448.1"/>
    </source>
</evidence>
<sequence length="169" mass="18182">MDTEAPVDAWYVWLGVAAVSIGLAGLALCLPSTPAPDATAAANTIEETAASPHETTGQYDHDATEARIGEHRLWLRTDGTESTARIAFGQMVPVCEDEQLRAILDGEEPLAVYDHNADSDAWAAFHADVEDARDRAEDQKWQPAEGTVRVRAIDYPAPGGEERATLVAV</sequence>
<keyword evidence="3" id="KW-1185">Reference proteome</keyword>
<name>A0A897MTT9_9EURY</name>
<accession>A0A897MTT9</accession>
<proteinExistence type="predicted"/>
<dbReference type="RefSeq" id="WP_238477500.1">
    <property type="nucleotide sequence ID" value="NZ_CP064786.1"/>
</dbReference>
<feature type="transmembrane region" description="Helical" evidence="1">
    <location>
        <begin position="12"/>
        <end position="30"/>
    </location>
</feature>
<dbReference type="AlphaFoldDB" id="A0A897MTT9"/>
<evidence type="ECO:0000256" key="1">
    <source>
        <dbReference type="SAM" id="Phobius"/>
    </source>
</evidence>
<keyword evidence="2" id="KW-0282">Flagellum</keyword>
<keyword evidence="1" id="KW-1133">Transmembrane helix</keyword>
<dbReference type="GeneID" id="70685627"/>
<dbReference type="Pfam" id="PF23954">
    <property type="entry name" value="DUF7283"/>
    <property type="match status" value="1"/>
</dbReference>
<keyword evidence="1" id="KW-0812">Transmembrane</keyword>